<comment type="caution">
    <text evidence="1">The sequence shown here is derived from an EMBL/GenBank/DDBJ whole genome shotgun (WGS) entry which is preliminary data.</text>
</comment>
<dbReference type="Proteomes" id="UP001501729">
    <property type="component" value="Unassembled WGS sequence"/>
</dbReference>
<accession>A0AAV3UKF5</accession>
<proteinExistence type="predicted"/>
<name>A0AAV3UKF5_9EURY</name>
<evidence type="ECO:0008006" key="3">
    <source>
        <dbReference type="Google" id="ProtNLM"/>
    </source>
</evidence>
<organism evidence="1 2">
    <name type="scientific">Haladaptatus pallidirubidus</name>
    <dbReference type="NCBI Taxonomy" id="1008152"/>
    <lineage>
        <taxon>Archaea</taxon>
        <taxon>Methanobacteriati</taxon>
        <taxon>Methanobacteriota</taxon>
        <taxon>Stenosarchaea group</taxon>
        <taxon>Halobacteria</taxon>
        <taxon>Halobacteriales</taxon>
        <taxon>Haladaptataceae</taxon>
        <taxon>Haladaptatus</taxon>
    </lineage>
</organism>
<dbReference type="Pfam" id="PF19673">
    <property type="entry name" value="DUF6176"/>
    <property type="match status" value="1"/>
</dbReference>
<gene>
    <name evidence="1" type="ORF">GCM10025751_32600</name>
</gene>
<dbReference type="RefSeq" id="WP_227778393.1">
    <property type="nucleotide sequence ID" value="NZ_BAABKX010000013.1"/>
</dbReference>
<dbReference type="GeneID" id="68616694"/>
<dbReference type="InterPro" id="IPR046174">
    <property type="entry name" value="DUF6176"/>
</dbReference>
<dbReference type="AlphaFoldDB" id="A0AAV3UKF5"/>
<sequence length="115" mass="13513">MATMSEVLLARARICPGKIDRLRAWFEELHERESDVIETLQHEGVYPETAFIQSLDHAAYLYLYMEAEDLKEADEAGDNEEYDNDEKHHELLRETLTGEWEELETVGHFTNPFLR</sequence>
<keyword evidence="2" id="KW-1185">Reference proteome</keyword>
<evidence type="ECO:0000313" key="1">
    <source>
        <dbReference type="EMBL" id="GAA5054285.1"/>
    </source>
</evidence>
<dbReference type="EMBL" id="BAABKX010000013">
    <property type="protein sequence ID" value="GAA5054285.1"/>
    <property type="molecule type" value="Genomic_DNA"/>
</dbReference>
<evidence type="ECO:0000313" key="2">
    <source>
        <dbReference type="Proteomes" id="UP001501729"/>
    </source>
</evidence>
<protein>
    <recommendedName>
        <fullName evidence="3">Stress responsive A/B Barrel Domain</fullName>
    </recommendedName>
</protein>
<reference evidence="1 2" key="1">
    <citation type="journal article" date="2019" name="Int. J. Syst. Evol. Microbiol.">
        <title>The Global Catalogue of Microorganisms (GCM) 10K type strain sequencing project: providing services to taxonomists for standard genome sequencing and annotation.</title>
        <authorList>
            <consortium name="The Broad Institute Genomics Platform"/>
            <consortium name="The Broad Institute Genome Sequencing Center for Infectious Disease"/>
            <person name="Wu L."/>
            <person name="Ma J."/>
        </authorList>
    </citation>
    <scope>NUCLEOTIDE SEQUENCE [LARGE SCALE GENOMIC DNA]</scope>
    <source>
        <strain evidence="1 2">JCM 17504</strain>
    </source>
</reference>